<dbReference type="RefSeq" id="WP_086597113.1">
    <property type="nucleotide sequence ID" value="NZ_MTSE01000033.1"/>
</dbReference>
<keyword evidence="6" id="KW-0809">Transit peptide</keyword>
<dbReference type="PANTHER" id="PTHR18919">
    <property type="entry name" value="ACETYL-COA C-ACYLTRANSFERASE"/>
    <property type="match status" value="1"/>
</dbReference>
<dbReference type="PROSITE" id="PS00099">
    <property type="entry name" value="THIOLASE_3"/>
    <property type="match status" value="1"/>
</dbReference>
<dbReference type="Pfam" id="PF02803">
    <property type="entry name" value="Thiolase_C"/>
    <property type="match status" value="1"/>
</dbReference>
<dbReference type="AlphaFoldDB" id="A0A243W611"/>
<evidence type="ECO:0000256" key="5">
    <source>
        <dbReference type="ARBA" id="ARBA00022723"/>
    </source>
</evidence>
<keyword evidence="8 10" id="KW-0012">Acyltransferase</keyword>
<comment type="similarity">
    <text evidence="1 10">Belongs to the thiolase-like superfamily. Thiolase family.</text>
</comment>
<dbReference type="GO" id="GO:0003985">
    <property type="term" value="F:acetyl-CoA C-acetyltransferase activity"/>
    <property type="evidence" value="ECO:0007669"/>
    <property type="project" value="UniProtKB-EC"/>
</dbReference>
<dbReference type="SUPFAM" id="SSF53901">
    <property type="entry name" value="Thiolase-like"/>
    <property type="match status" value="2"/>
</dbReference>
<dbReference type="PANTHER" id="PTHR18919:SF156">
    <property type="entry name" value="ACETYL-COA ACETYLTRANSFERASE, MITOCHONDRIAL"/>
    <property type="match status" value="1"/>
</dbReference>
<dbReference type="Pfam" id="PF00108">
    <property type="entry name" value="Thiolase_N"/>
    <property type="match status" value="1"/>
</dbReference>
<dbReference type="EMBL" id="MTSE01000033">
    <property type="protein sequence ID" value="OUJ69462.1"/>
    <property type="molecule type" value="Genomic_DNA"/>
</dbReference>
<reference evidence="13 14" key="1">
    <citation type="submission" date="2017-01" db="EMBL/GenBank/DDBJ databases">
        <title>A new Hymenobacter.</title>
        <authorList>
            <person name="Liang Y."/>
            <person name="Feng F."/>
        </authorList>
    </citation>
    <scope>NUCLEOTIDE SEQUENCE [LARGE SCALE GENOMIC DNA]</scope>
    <source>
        <strain evidence="13">MIMBbqt21</strain>
    </source>
</reference>
<dbReference type="Proteomes" id="UP000194873">
    <property type="component" value="Unassembled WGS sequence"/>
</dbReference>
<evidence type="ECO:0000256" key="1">
    <source>
        <dbReference type="ARBA" id="ARBA00010982"/>
    </source>
</evidence>
<dbReference type="InterPro" id="IPR020616">
    <property type="entry name" value="Thiolase_N"/>
</dbReference>
<accession>A0A243W611</accession>
<evidence type="ECO:0000259" key="11">
    <source>
        <dbReference type="Pfam" id="PF00108"/>
    </source>
</evidence>
<evidence type="ECO:0000256" key="8">
    <source>
        <dbReference type="ARBA" id="ARBA00023315"/>
    </source>
</evidence>
<keyword evidence="4 10" id="KW-0808">Transferase</keyword>
<keyword evidence="7" id="KW-0630">Potassium</keyword>
<name>A0A243W611_9BACT</name>
<keyword evidence="14" id="KW-1185">Reference proteome</keyword>
<proteinExistence type="inferred from homology"/>
<evidence type="ECO:0000256" key="6">
    <source>
        <dbReference type="ARBA" id="ARBA00022946"/>
    </source>
</evidence>
<dbReference type="GO" id="GO:0046872">
    <property type="term" value="F:metal ion binding"/>
    <property type="evidence" value="ECO:0007669"/>
    <property type="project" value="UniProtKB-KW"/>
</dbReference>
<dbReference type="InterPro" id="IPR020613">
    <property type="entry name" value="Thiolase_CS"/>
</dbReference>
<dbReference type="OrthoDB" id="9764892at2"/>
<feature type="active site" description="Acyl-thioester intermediate" evidence="9">
    <location>
        <position position="90"/>
    </location>
</feature>
<comment type="caution">
    <text evidence="13">The sequence shown here is derived from an EMBL/GenBank/DDBJ whole genome shotgun (WGS) entry which is preliminary data.</text>
</comment>
<dbReference type="NCBIfam" id="TIGR01930">
    <property type="entry name" value="AcCoA-C-Actrans"/>
    <property type="match status" value="1"/>
</dbReference>
<feature type="domain" description="Thiolase N-terminal" evidence="11">
    <location>
        <begin position="6"/>
        <end position="264"/>
    </location>
</feature>
<dbReference type="InterPro" id="IPR020610">
    <property type="entry name" value="Thiolase_AS"/>
</dbReference>
<dbReference type="InterPro" id="IPR016039">
    <property type="entry name" value="Thiolase-like"/>
</dbReference>
<dbReference type="CDD" id="cd00751">
    <property type="entry name" value="thiolase"/>
    <property type="match status" value="1"/>
</dbReference>
<feature type="active site" description="Proton acceptor" evidence="9">
    <location>
        <position position="350"/>
    </location>
</feature>
<evidence type="ECO:0000259" key="12">
    <source>
        <dbReference type="Pfam" id="PF02803"/>
    </source>
</evidence>
<evidence type="ECO:0000256" key="9">
    <source>
        <dbReference type="PIRSR" id="PIRSR000429-1"/>
    </source>
</evidence>
<dbReference type="FunFam" id="3.40.47.10:FF:000007">
    <property type="entry name" value="acetyl-CoA acetyltransferase, mitochondrial"/>
    <property type="match status" value="1"/>
</dbReference>
<evidence type="ECO:0000256" key="10">
    <source>
        <dbReference type="RuleBase" id="RU003557"/>
    </source>
</evidence>
<dbReference type="EC" id="2.3.1.9" evidence="3"/>
<keyword evidence="5" id="KW-0479">Metal-binding</keyword>
<dbReference type="PROSITE" id="PS00737">
    <property type="entry name" value="THIOLASE_2"/>
    <property type="match status" value="1"/>
</dbReference>
<evidence type="ECO:0000256" key="3">
    <source>
        <dbReference type="ARBA" id="ARBA00012705"/>
    </source>
</evidence>
<evidence type="ECO:0000256" key="4">
    <source>
        <dbReference type="ARBA" id="ARBA00022679"/>
    </source>
</evidence>
<feature type="active site" description="Proton acceptor" evidence="9">
    <location>
        <position position="380"/>
    </location>
</feature>
<dbReference type="PIRSF" id="PIRSF000429">
    <property type="entry name" value="Ac-CoA_Ac_transf"/>
    <property type="match status" value="1"/>
</dbReference>
<dbReference type="Gene3D" id="3.40.47.10">
    <property type="match status" value="1"/>
</dbReference>
<feature type="domain" description="Thiolase C-terminal" evidence="12">
    <location>
        <begin position="272"/>
        <end position="393"/>
    </location>
</feature>
<evidence type="ECO:0000256" key="2">
    <source>
        <dbReference type="ARBA" id="ARBA00011881"/>
    </source>
</evidence>
<evidence type="ECO:0000313" key="14">
    <source>
        <dbReference type="Proteomes" id="UP000194873"/>
    </source>
</evidence>
<dbReference type="InterPro" id="IPR002155">
    <property type="entry name" value="Thiolase"/>
</dbReference>
<evidence type="ECO:0000313" key="13">
    <source>
        <dbReference type="EMBL" id="OUJ69462.1"/>
    </source>
</evidence>
<protein>
    <recommendedName>
        <fullName evidence="3">acetyl-CoA C-acetyltransferase</fullName>
        <ecNumber evidence="3">2.3.1.9</ecNumber>
    </recommendedName>
</protein>
<dbReference type="InterPro" id="IPR020615">
    <property type="entry name" value="Thiolase_acyl_enz_int_AS"/>
</dbReference>
<dbReference type="InterPro" id="IPR020617">
    <property type="entry name" value="Thiolase_C"/>
</dbReference>
<comment type="subunit">
    <text evidence="2">Homotetramer.</text>
</comment>
<dbReference type="PROSITE" id="PS00098">
    <property type="entry name" value="THIOLASE_1"/>
    <property type="match status" value="1"/>
</dbReference>
<organism evidence="13 14">
    <name type="scientific">Hymenobacter crusticola</name>
    <dbReference type="NCBI Taxonomy" id="1770526"/>
    <lineage>
        <taxon>Bacteria</taxon>
        <taxon>Pseudomonadati</taxon>
        <taxon>Bacteroidota</taxon>
        <taxon>Cytophagia</taxon>
        <taxon>Cytophagales</taxon>
        <taxon>Hymenobacteraceae</taxon>
        <taxon>Hymenobacter</taxon>
    </lineage>
</organism>
<sequence length="394" mass="41089">MQTKEVYIVAAVRTPIGSFGGALSSFSATELGGIALKGALERAGVAPSEVEQVIMGNVISANLGQAPARQAARKAGLPDTVECTTVNKVCASGSKAIMFAAQAIMLGQADVILAGGMESMSNVPYYLDKARFGAKYGHGQMIDGLMKDGLWDPYHDYAMGNAAENTAKEMGFTREQQDEFALESYRRSAQAAQAGKKKDEIIPITIESRGKTVVIEDDEEYLKVDFAKVPGLKPAFLKEGGTVTAANASTLNDGAAAVLLMSKEKAAELGVTPLAKILGFADAEQAPEWFTTSPSLAIPKALKHAGIAASEVDFYEINEAFSVVSLANNKLLNLEGTKVNIYGGAVSLGHPLGASGARIVTTLVNVLRQEGGNIGVTGICNGGGGASSIVLQKL</sequence>
<evidence type="ECO:0000256" key="7">
    <source>
        <dbReference type="ARBA" id="ARBA00022958"/>
    </source>
</evidence>
<gene>
    <name evidence="13" type="ORF">BXP70_26360</name>
</gene>
<dbReference type="GO" id="GO:0006635">
    <property type="term" value="P:fatty acid beta-oxidation"/>
    <property type="evidence" value="ECO:0007669"/>
    <property type="project" value="TreeGrafter"/>
</dbReference>